<dbReference type="InterPro" id="IPR051012">
    <property type="entry name" value="CellSynth/LPSAsmb/PSIAsmb"/>
</dbReference>
<accession>X0UV60</accession>
<dbReference type="EMBL" id="BARS01029313">
    <property type="protein sequence ID" value="GAG03087.1"/>
    <property type="molecule type" value="Genomic_DNA"/>
</dbReference>
<dbReference type="PANTHER" id="PTHR45586">
    <property type="entry name" value="TPR REPEAT-CONTAINING PROTEIN PA4667"/>
    <property type="match status" value="1"/>
</dbReference>
<dbReference type="Pfam" id="PF07719">
    <property type="entry name" value="TPR_2"/>
    <property type="match status" value="2"/>
</dbReference>
<dbReference type="PROSITE" id="PS50293">
    <property type="entry name" value="TPR_REGION"/>
    <property type="match status" value="1"/>
</dbReference>
<dbReference type="Gene3D" id="1.25.40.10">
    <property type="entry name" value="Tetratricopeptide repeat domain"/>
    <property type="match status" value="1"/>
</dbReference>
<evidence type="ECO:0000256" key="1">
    <source>
        <dbReference type="ARBA" id="ARBA00022737"/>
    </source>
</evidence>
<sequence length="126" mass="14465">YPNSPSSFSNLAGAYIWTGNVDEARKLFKKAFALDPDHTSVSPNQFSYLVTQLENSKKLKEIFGLLDIALELYPKNAELHMEAANVYLKAGQKEKAIRYYKKVLELDPKLEEAKKKLEELKKEKKK</sequence>
<protein>
    <submittedName>
        <fullName evidence="3">Uncharacterized protein</fullName>
    </submittedName>
</protein>
<dbReference type="SUPFAM" id="SSF48452">
    <property type="entry name" value="TPR-like"/>
    <property type="match status" value="1"/>
</dbReference>
<evidence type="ECO:0000256" key="2">
    <source>
        <dbReference type="ARBA" id="ARBA00022803"/>
    </source>
</evidence>
<reference evidence="3" key="1">
    <citation type="journal article" date="2014" name="Front. Microbiol.">
        <title>High frequency of phylogenetically diverse reductive dehalogenase-homologous genes in deep subseafloor sedimentary metagenomes.</title>
        <authorList>
            <person name="Kawai M."/>
            <person name="Futagami T."/>
            <person name="Toyoda A."/>
            <person name="Takaki Y."/>
            <person name="Nishi S."/>
            <person name="Hori S."/>
            <person name="Arai W."/>
            <person name="Tsubouchi T."/>
            <person name="Morono Y."/>
            <person name="Uchiyama I."/>
            <person name="Ito T."/>
            <person name="Fujiyama A."/>
            <person name="Inagaki F."/>
            <person name="Takami H."/>
        </authorList>
    </citation>
    <scope>NUCLEOTIDE SEQUENCE</scope>
    <source>
        <strain evidence="3">Expedition CK06-06</strain>
    </source>
</reference>
<gene>
    <name evidence="3" type="ORF">S01H1_45829</name>
</gene>
<dbReference type="SMART" id="SM00028">
    <property type="entry name" value="TPR"/>
    <property type="match status" value="2"/>
</dbReference>
<comment type="caution">
    <text evidence="3">The sequence shown here is derived from an EMBL/GenBank/DDBJ whole genome shotgun (WGS) entry which is preliminary data.</text>
</comment>
<dbReference type="PROSITE" id="PS50005">
    <property type="entry name" value="TPR"/>
    <property type="match status" value="2"/>
</dbReference>
<dbReference type="InterPro" id="IPR019734">
    <property type="entry name" value="TPR_rpt"/>
</dbReference>
<organism evidence="3">
    <name type="scientific">marine sediment metagenome</name>
    <dbReference type="NCBI Taxonomy" id="412755"/>
    <lineage>
        <taxon>unclassified sequences</taxon>
        <taxon>metagenomes</taxon>
        <taxon>ecological metagenomes</taxon>
    </lineage>
</organism>
<feature type="non-terminal residue" evidence="3">
    <location>
        <position position="1"/>
    </location>
</feature>
<keyword evidence="2" id="KW-0802">TPR repeat</keyword>
<name>X0UV60_9ZZZZ</name>
<keyword evidence="1" id="KW-0677">Repeat</keyword>
<proteinExistence type="predicted"/>
<dbReference type="AlphaFoldDB" id="X0UV60"/>
<dbReference type="InterPro" id="IPR011990">
    <property type="entry name" value="TPR-like_helical_dom_sf"/>
</dbReference>
<dbReference type="InterPro" id="IPR013105">
    <property type="entry name" value="TPR_2"/>
</dbReference>
<evidence type="ECO:0000313" key="3">
    <source>
        <dbReference type="EMBL" id="GAG03087.1"/>
    </source>
</evidence>
<dbReference type="PANTHER" id="PTHR45586:SF1">
    <property type="entry name" value="LIPOPOLYSACCHARIDE ASSEMBLY PROTEIN B"/>
    <property type="match status" value="1"/>
</dbReference>